<evidence type="ECO:0000313" key="2">
    <source>
        <dbReference type="Proteomes" id="UP001218127"/>
    </source>
</evidence>
<reference evidence="2" key="1">
    <citation type="journal article" date="2024" name="Viruses">
        <title>New Genera and Species of Caulobacter and Brevundimonas Bacteriophages Provide Insights into Phage Genome Evolution.</title>
        <authorList>
            <person name="Ely B."/>
            <person name="Hils M."/>
            <person name="Clarke A."/>
            <person name="Albert M."/>
            <person name="Holness N."/>
            <person name="Lenski J."/>
            <person name="Mohammadi T."/>
        </authorList>
    </citation>
    <scope>NUCLEOTIDE SEQUENCE [LARGE SCALE GENOMIC DNA]</scope>
</reference>
<accession>A0AAE9WWS6</accession>
<organism evidence="1 2">
    <name type="scientific">Caulobacter phage ERS</name>
    <dbReference type="NCBI Taxonomy" id="3020392"/>
    <lineage>
        <taxon>Viruses</taxon>
        <taxon>Duplodnaviria</taxon>
        <taxon>Heunggongvirae</taxon>
        <taxon>Uroviricota</taxon>
        <taxon>Caudoviricetes</taxon>
        <taxon>Autographivirales</taxon>
        <taxon>Autonotataviridae</taxon>
        <taxon>Percyvirus</taxon>
        <taxon>Percyvirus ERS</taxon>
    </lineage>
</organism>
<name>A0AAE9WWS6_9CAUD</name>
<dbReference type="Proteomes" id="UP001218127">
    <property type="component" value="Segment"/>
</dbReference>
<sequence length="107" mass="12227">MKNNGPIPQARERLKNLQVLIQQGLAKDPQRIAVELFAIEKMLYRKPPIRKAPRKTGKVTKDRVEYVKMKAKAMPDASMMELAHYAGLNSGRVSEILNGKYDHLLRD</sequence>
<gene>
    <name evidence="1" type="primary">ERS_gp017</name>
</gene>
<dbReference type="EMBL" id="OQ137560">
    <property type="protein sequence ID" value="WCA46265.1"/>
    <property type="molecule type" value="Genomic_DNA"/>
</dbReference>
<proteinExistence type="predicted"/>
<evidence type="ECO:0000313" key="1">
    <source>
        <dbReference type="EMBL" id="WCA46265.1"/>
    </source>
</evidence>
<protein>
    <submittedName>
        <fullName evidence="1">Uncharacterized protein</fullName>
    </submittedName>
</protein>
<keyword evidence="2" id="KW-1185">Reference proteome</keyword>